<dbReference type="InterPro" id="IPR039604">
    <property type="entry name" value="Bfr1"/>
</dbReference>
<dbReference type="Proteomes" id="UP001140091">
    <property type="component" value="Unassembled WGS sequence"/>
</dbReference>
<feature type="compositionally biased region" description="Polar residues" evidence="2">
    <location>
        <begin position="519"/>
        <end position="530"/>
    </location>
</feature>
<feature type="compositionally biased region" description="Low complexity" evidence="2">
    <location>
        <begin position="1"/>
        <end position="28"/>
    </location>
</feature>
<proteinExistence type="predicted"/>
<feature type="region of interest" description="Disordered" evidence="2">
    <location>
        <begin position="272"/>
        <end position="298"/>
    </location>
</feature>
<feature type="coiled-coil region" evidence="1">
    <location>
        <begin position="49"/>
        <end position="76"/>
    </location>
</feature>
<name>A0A9W8JBD5_9AGAR</name>
<keyword evidence="1" id="KW-0175">Coiled coil</keyword>
<keyword evidence="4" id="KW-1185">Reference proteome</keyword>
<evidence type="ECO:0008006" key="5">
    <source>
        <dbReference type="Google" id="ProtNLM"/>
    </source>
</evidence>
<dbReference type="PANTHER" id="PTHR31027:SF2">
    <property type="entry name" value="LEBERCILIN DOMAIN-CONTAINING PROTEIN"/>
    <property type="match status" value="1"/>
</dbReference>
<evidence type="ECO:0000313" key="4">
    <source>
        <dbReference type="Proteomes" id="UP001140091"/>
    </source>
</evidence>
<evidence type="ECO:0000256" key="2">
    <source>
        <dbReference type="SAM" id="MobiDB-lite"/>
    </source>
</evidence>
<dbReference type="GO" id="GO:0042175">
    <property type="term" value="C:nuclear outer membrane-endoplasmic reticulum membrane network"/>
    <property type="evidence" value="ECO:0007669"/>
    <property type="project" value="TreeGrafter"/>
</dbReference>
<feature type="compositionally biased region" description="Polar residues" evidence="2">
    <location>
        <begin position="409"/>
        <end position="418"/>
    </location>
</feature>
<dbReference type="EMBL" id="JANBPK010000806">
    <property type="protein sequence ID" value="KAJ2931590.1"/>
    <property type="molecule type" value="Genomic_DNA"/>
</dbReference>
<reference evidence="3" key="1">
    <citation type="submission" date="2022-06" db="EMBL/GenBank/DDBJ databases">
        <title>Genome Sequence of Candolleomyces eurysporus.</title>
        <authorList>
            <person name="Buettner E."/>
        </authorList>
    </citation>
    <scope>NUCLEOTIDE SEQUENCE</scope>
    <source>
        <strain evidence="3">VTCC 930004</strain>
    </source>
</reference>
<protein>
    <recommendedName>
        <fullName evidence="5">Nuclear segregation protein Bfr1</fullName>
    </recommendedName>
</protein>
<dbReference type="GO" id="GO:0003729">
    <property type="term" value="F:mRNA binding"/>
    <property type="evidence" value="ECO:0007669"/>
    <property type="project" value="TreeGrafter"/>
</dbReference>
<dbReference type="GO" id="GO:0008298">
    <property type="term" value="P:intracellular mRNA localization"/>
    <property type="evidence" value="ECO:0007669"/>
    <property type="project" value="TreeGrafter"/>
</dbReference>
<organism evidence="3 4">
    <name type="scientific">Candolleomyces eurysporus</name>
    <dbReference type="NCBI Taxonomy" id="2828524"/>
    <lineage>
        <taxon>Eukaryota</taxon>
        <taxon>Fungi</taxon>
        <taxon>Dikarya</taxon>
        <taxon>Basidiomycota</taxon>
        <taxon>Agaricomycotina</taxon>
        <taxon>Agaricomycetes</taxon>
        <taxon>Agaricomycetidae</taxon>
        <taxon>Agaricales</taxon>
        <taxon>Agaricineae</taxon>
        <taxon>Psathyrellaceae</taxon>
        <taxon>Candolleomyces</taxon>
    </lineage>
</organism>
<dbReference type="GO" id="GO:0005783">
    <property type="term" value="C:endoplasmic reticulum"/>
    <property type="evidence" value="ECO:0007669"/>
    <property type="project" value="TreeGrafter"/>
</dbReference>
<dbReference type="Gene3D" id="3.90.20.10">
    <property type="match status" value="1"/>
</dbReference>
<gene>
    <name evidence="3" type="ORF">H1R20_g5381</name>
</gene>
<feature type="non-terminal residue" evidence="3">
    <location>
        <position position="554"/>
    </location>
</feature>
<feature type="region of interest" description="Disordered" evidence="2">
    <location>
        <begin position="474"/>
        <end position="554"/>
    </location>
</feature>
<dbReference type="AlphaFoldDB" id="A0A9W8JBD5"/>
<dbReference type="OrthoDB" id="2195113at2759"/>
<feature type="region of interest" description="Disordered" evidence="2">
    <location>
        <begin position="374"/>
        <end position="419"/>
    </location>
</feature>
<dbReference type="PANTHER" id="PTHR31027">
    <property type="entry name" value="NUCLEAR SEGREGATION PROTEIN BFR1"/>
    <property type="match status" value="1"/>
</dbReference>
<evidence type="ECO:0000313" key="3">
    <source>
        <dbReference type="EMBL" id="KAJ2931590.1"/>
    </source>
</evidence>
<feature type="compositionally biased region" description="Basic and acidic residues" evidence="2">
    <location>
        <begin position="273"/>
        <end position="298"/>
    </location>
</feature>
<evidence type="ECO:0000256" key="1">
    <source>
        <dbReference type="SAM" id="Coils"/>
    </source>
</evidence>
<feature type="region of interest" description="Disordered" evidence="2">
    <location>
        <begin position="1"/>
        <end position="30"/>
    </location>
</feature>
<sequence length="554" mass="59965">MPIPKTASNAGSGAKSKAASSSEAATSALWEKDTSDVTIATLAGGKPDKKAYDAQQDAIKKEIDDLQVKLSAARDKIALATGGSGPVNDRRTELRAELDEIRGHQSDNKLSRGKIFDQMKAHQETLQKQIKDLQAAKSKTPFKTVAEVDAHIAKLEKQVESGSMKLAEEKRALAEISTSRRSRRAVEGFEAAQASIDSTKQAIDELKKELDDPEAKAAAEKFEAIKKELEELQKQGDEAAAGRKKLFSERDSIQAQLTELFEKKRSLTQQYREANDRHWQKINEERQRRAEKARLQRAAEEKAKKKEVADRLLEEAQIPAFQAQVEDCQTLIDHLSGKSSGSVTLKTAAATEGKAAVAGVPKLELRKVEAESIPEGSIVRKKKGDDEENYFVGKSKSKGKKTPKAESPATPSTPSANLQLPLPTLSALLALSIPPPASPADVPRVIEDLQTKKAWFEANQERVTAENIAKAKARIEQLNQEESKSSGDWGAPPKARTEKSNQEDSSSGGWGTASGAQAEQSNQEAGSSSADWGGSTGWGVEPAAEEGEAGKVEE</sequence>
<comment type="caution">
    <text evidence="3">The sequence shown here is derived from an EMBL/GenBank/DDBJ whole genome shotgun (WGS) entry which is preliminary data.</text>
</comment>
<accession>A0A9W8JBD5</accession>
<dbReference type="GO" id="GO:1990904">
    <property type="term" value="C:ribonucleoprotein complex"/>
    <property type="evidence" value="ECO:0007669"/>
    <property type="project" value="TreeGrafter"/>
</dbReference>